<dbReference type="EMBL" id="MEUI01000014">
    <property type="protein sequence ID" value="OGC34623.1"/>
    <property type="molecule type" value="Genomic_DNA"/>
</dbReference>
<dbReference type="InterPro" id="IPR022496">
    <property type="entry name" value="T6A_TsaB"/>
</dbReference>
<evidence type="ECO:0000313" key="2">
    <source>
        <dbReference type="EMBL" id="OGC34623.1"/>
    </source>
</evidence>
<dbReference type="InterPro" id="IPR000905">
    <property type="entry name" value="Gcp-like_dom"/>
</dbReference>
<dbReference type="Gene3D" id="3.30.420.40">
    <property type="match status" value="2"/>
</dbReference>
<dbReference type="Pfam" id="PF00814">
    <property type="entry name" value="TsaD"/>
    <property type="match status" value="1"/>
</dbReference>
<dbReference type="NCBIfam" id="TIGR03725">
    <property type="entry name" value="T6A_YeaZ"/>
    <property type="match status" value="1"/>
</dbReference>
<proteinExistence type="predicted"/>
<accession>A0A1F4TRE2</accession>
<feature type="domain" description="Gcp-like" evidence="1">
    <location>
        <begin position="40"/>
        <end position="124"/>
    </location>
</feature>
<dbReference type="GO" id="GO:0002949">
    <property type="term" value="P:tRNA threonylcarbamoyladenosine modification"/>
    <property type="evidence" value="ECO:0007669"/>
    <property type="project" value="InterPro"/>
</dbReference>
<sequence>MKILGISSATKVVSIGLIDDDQVLLETTIADMAAEKIVFYVEAAGIKPEQIEGIAVAQGPGSYSGLRGGLATAKSLAQTLKVPLVGVSTLAAIAYNLIDFEGTMAVKLDARMDEFNFALFGAHQGQLKRLTDDLVLTEAKIKEFLSNVTGELKVVDGSKYHPYGINVARLGLLKIKAGETADPLKLVPQYSHMPNIRVFKTS</sequence>
<keyword evidence="2" id="KW-0808">Transferase</keyword>
<organism evidence="2 3">
    <name type="scientific">candidate division WOR-1 bacterium RIFOXYC2_FULL_41_25</name>
    <dbReference type="NCBI Taxonomy" id="1802586"/>
    <lineage>
        <taxon>Bacteria</taxon>
        <taxon>Bacillati</taxon>
        <taxon>Saganbacteria</taxon>
    </lineage>
</organism>
<dbReference type="PANTHER" id="PTHR11735">
    <property type="entry name" value="TRNA N6-ADENOSINE THREONYLCARBAMOYLTRANSFERASE"/>
    <property type="match status" value="1"/>
</dbReference>
<dbReference type="InterPro" id="IPR043129">
    <property type="entry name" value="ATPase_NBD"/>
</dbReference>
<evidence type="ECO:0000313" key="3">
    <source>
        <dbReference type="Proteomes" id="UP000177309"/>
    </source>
</evidence>
<name>A0A1F4TRE2_UNCSA</name>
<dbReference type="SUPFAM" id="SSF53067">
    <property type="entry name" value="Actin-like ATPase domain"/>
    <property type="match status" value="2"/>
</dbReference>
<dbReference type="GO" id="GO:0005829">
    <property type="term" value="C:cytosol"/>
    <property type="evidence" value="ECO:0007669"/>
    <property type="project" value="TreeGrafter"/>
</dbReference>
<dbReference type="Proteomes" id="UP000177309">
    <property type="component" value="Unassembled WGS sequence"/>
</dbReference>
<dbReference type="GO" id="GO:0016740">
    <property type="term" value="F:transferase activity"/>
    <property type="evidence" value="ECO:0007669"/>
    <property type="project" value="UniProtKB-KW"/>
</dbReference>
<dbReference type="PANTHER" id="PTHR11735:SF11">
    <property type="entry name" value="TRNA THREONYLCARBAMOYLADENOSINE BIOSYNTHESIS PROTEIN TSAB"/>
    <property type="match status" value="1"/>
</dbReference>
<reference evidence="2 3" key="1">
    <citation type="journal article" date="2016" name="Nat. Commun.">
        <title>Thousands of microbial genomes shed light on interconnected biogeochemical processes in an aquifer system.</title>
        <authorList>
            <person name="Anantharaman K."/>
            <person name="Brown C.T."/>
            <person name="Hug L.A."/>
            <person name="Sharon I."/>
            <person name="Castelle C.J."/>
            <person name="Probst A.J."/>
            <person name="Thomas B.C."/>
            <person name="Singh A."/>
            <person name="Wilkins M.J."/>
            <person name="Karaoz U."/>
            <person name="Brodie E.L."/>
            <person name="Williams K.H."/>
            <person name="Hubbard S.S."/>
            <person name="Banfield J.F."/>
        </authorList>
    </citation>
    <scope>NUCLEOTIDE SEQUENCE [LARGE SCALE GENOMIC DNA]</scope>
</reference>
<gene>
    <name evidence="2" type="ORF">A2462_04755</name>
</gene>
<evidence type="ECO:0000259" key="1">
    <source>
        <dbReference type="Pfam" id="PF00814"/>
    </source>
</evidence>
<dbReference type="AlphaFoldDB" id="A0A1F4TRE2"/>
<comment type="caution">
    <text evidence="2">The sequence shown here is derived from an EMBL/GenBank/DDBJ whole genome shotgun (WGS) entry which is preliminary data.</text>
</comment>
<protein>
    <submittedName>
        <fullName evidence="2">tRNA (Adenosine(37)-N6)-threonylcarbamoyltransferase complex dimerization subunit type 1 TsaB</fullName>
    </submittedName>
</protein>